<dbReference type="AlphaFoldDB" id="A0A6J4N7N7"/>
<reference evidence="1" key="1">
    <citation type="submission" date="2020-02" db="EMBL/GenBank/DDBJ databases">
        <authorList>
            <person name="Meier V. D."/>
        </authorList>
    </citation>
    <scope>NUCLEOTIDE SEQUENCE</scope>
    <source>
        <strain evidence="1">AVDCRST_MAG89</strain>
    </source>
</reference>
<organism evidence="1">
    <name type="scientific">uncultured Gemmatimonadota bacterium</name>
    <dbReference type="NCBI Taxonomy" id="203437"/>
    <lineage>
        <taxon>Bacteria</taxon>
        <taxon>Pseudomonadati</taxon>
        <taxon>Gemmatimonadota</taxon>
        <taxon>environmental samples</taxon>
    </lineage>
</organism>
<accession>A0A6J4N7N7</accession>
<evidence type="ECO:0000313" key="1">
    <source>
        <dbReference type="EMBL" id="CAA9378278.1"/>
    </source>
</evidence>
<name>A0A6J4N7N7_9BACT</name>
<feature type="non-terminal residue" evidence="1">
    <location>
        <position position="20"/>
    </location>
</feature>
<gene>
    <name evidence="1" type="ORF">AVDCRST_MAG89-5177</name>
</gene>
<dbReference type="EMBL" id="CADCTV010001087">
    <property type="protein sequence ID" value="CAA9378278.1"/>
    <property type="molecule type" value="Genomic_DNA"/>
</dbReference>
<protein>
    <submittedName>
        <fullName evidence="1">Uncharacterized protein</fullName>
    </submittedName>
</protein>
<sequence>MNDERAPVLRVLGFAGSLRA</sequence>
<proteinExistence type="predicted"/>